<organism evidence="2 3">
    <name type="scientific">Bradyrhizobium japonicum</name>
    <dbReference type="NCBI Taxonomy" id="375"/>
    <lineage>
        <taxon>Bacteria</taxon>
        <taxon>Pseudomonadati</taxon>
        <taxon>Pseudomonadota</taxon>
        <taxon>Alphaproteobacteria</taxon>
        <taxon>Hyphomicrobiales</taxon>
        <taxon>Nitrobacteraceae</taxon>
        <taxon>Bradyrhizobium</taxon>
    </lineage>
</organism>
<evidence type="ECO:0000313" key="3">
    <source>
        <dbReference type="Proteomes" id="UP000030377"/>
    </source>
</evidence>
<dbReference type="STRING" id="375.BKD09_RS27995"/>
<accession>A0A0A3XS73</accession>
<dbReference type="Proteomes" id="UP000030377">
    <property type="component" value="Unassembled WGS sequence"/>
</dbReference>
<keyword evidence="1" id="KW-1133">Transmembrane helix</keyword>
<name>A0A0A3XS73_BRAJP</name>
<evidence type="ECO:0000256" key="1">
    <source>
        <dbReference type="SAM" id="Phobius"/>
    </source>
</evidence>
<protein>
    <submittedName>
        <fullName evidence="2">Uncharacterized protein</fullName>
    </submittedName>
</protein>
<comment type="caution">
    <text evidence="2">The sequence shown here is derived from an EMBL/GenBank/DDBJ whole genome shotgun (WGS) entry which is preliminary data.</text>
</comment>
<sequence>MLSVKANLIIALAIGALISSVLLAIEPLTDFAFLSLEWPGITAAYLFWGAVGGSSFAGIAISWLVNALTYGLCAFAILSVLSALRLLARPKT</sequence>
<dbReference type="RefSeq" id="WP_041958222.1">
    <property type="nucleotide sequence ID" value="NZ_JRPN01000021.1"/>
</dbReference>
<dbReference type="AlphaFoldDB" id="A0A0A3XS73"/>
<keyword evidence="1" id="KW-0812">Transmembrane</keyword>
<gene>
    <name evidence="2" type="ORF">MA20_30330</name>
</gene>
<dbReference type="EMBL" id="JRPN01000021">
    <property type="protein sequence ID" value="KGT76119.1"/>
    <property type="molecule type" value="Genomic_DNA"/>
</dbReference>
<feature type="transmembrane region" description="Helical" evidence="1">
    <location>
        <begin position="69"/>
        <end position="88"/>
    </location>
</feature>
<evidence type="ECO:0000313" key="2">
    <source>
        <dbReference type="EMBL" id="KGT76119.1"/>
    </source>
</evidence>
<feature type="transmembrane region" description="Helical" evidence="1">
    <location>
        <begin position="6"/>
        <end position="25"/>
    </location>
</feature>
<proteinExistence type="predicted"/>
<reference evidence="2 3" key="1">
    <citation type="submission" date="2014-09" db="EMBL/GenBank/DDBJ databases">
        <title>Draft genome of Bradyrhizobium japonicum Is-34.</title>
        <authorList>
            <person name="Tsurumaru H."/>
            <person name="Yamakawa T."/>
            <person name="Hashimoto S."/>
            <person name="Okizaki K."/>
            <person name="Kanesaki Y."/>
            <person name="Yoshikawa H."/>
            <person name="Yajima S."/>
        </authorList>
    </citation>
    <scope>NUCLEOTIDE SEQUENCE [LARGE SCALE GENOMIC DNA]</scope>
    <source>
        <strain evidence="2 3">Is-34</strain>
    </source>
</reference>
<feature type="transmembrane region" description="Helical" evidence="1">
    <location>
        <begin position="45"/>
        <end position="63"/>
    </location>
</feature>
<keyword evidence="1" id="KW-0472">Membrane</keyword>